<dbReference type="AlphaFoldDB" id="A0A1X6ZZ35"/>
<dbReference type="PANTHER" id="PTHR43877">
    <property type="entry name" value="AMINOALKYLPHOSPHONATE N-ACETYLTRANSFERASE-RELATED-RELATED"/>
    <property type="match status" value="1"/>
</dbReference>
<organism evidence="4 5">
    <name type="scientific">Pseudooceanicola marinus</name>
    <dbReference type="NCBI Taxonomy" id="396013"/>
    <lineage>
        <taxon>Bacteria</taxon>
        <taxon>Pseudomonadati</taxon>
        <taxon>Pseudomonadota</taxon>
        <taxon>Alphaproteobacteria</taxon>
        <taxon>Rhodobacterales</taxon>
        <taxon>Paracoccaceae</taxon>
        <taxon>Pseudooceanicola</taxon>
    </lineage>
</organism>
<dbReference type="RefSeq" id="WP_085889421.1">
    <property type="nucleotide sequence ID" value="NZ_FWFN01000007.1"/>
</dbReference>
<dbReference type="PROSITE" id="PS51186">
    <property type="entry name" value="GNAT"/>
    <property type="match status" value="1"/>
</dbReference>
<evidence type="ECO:0000256" key="1">
    <source>
        <dbReference type="ARBA" id="ARBA00022679"/>
    </source>
</evidence>
<keyword evidence="2" id="KW-0012">Acyltransferase</keyword>
<dbReference type="Gene3D" id="3.40.630.30">
    <property type="match status" value="1"/>
</dbReference>
<evidence type="ECO:0000256" key="2">
    <source>
        <dbReference type="ARBA" id="ARBA00023315"/>
    </source>
</evidence>
<accession>A0A1X6ZZ35</accession>
<protein>
    <submittedName>
        <fullName evidence="4">Acetyltransferase (GNAT) family protein</fullName>
    </submittedName>
</protein>
<dbReference type="InterPro" id="IPR000182">
    <property type="entry name" value="GNAT_dom"/>
</dbReference>
<keyword evidence="5" id="KW-1185">Reference proteome</keyword>
<evidence type="ECO:0000313" key="5">
    <source>
        <dbReference type="Proteomes" id="UP000193963"/>
    </source>
</evidence>
<reference evidence="4 5" key="1">
    <citation type="submission" date="2017-03" db="EMBL/GenBank/DDBJ databases">
        <authorList>
            <person name="Afonso C.L."/>
            <person name="Miller P.J."/>
            <person name="Scott M.A."/>
            <person name="Spackman E."/>
            <person name="Goraichik I."/>
            <person name="Dimitrov K.M."/>
            <person name="Suarez D.L."/>
            <person name="Swayne D.E."/>
        </authorList>
    </citation>
    <scope>NUCLEOTIDE SEQUENCE [LARGE SCALE GENOMIC DNA]</scope>
    <source>
        <strain evidence="4 5">CECT 7751</strain>
    </source>
</reference>
<dbReference type="OrthoDB" id="9789603at2"/>
<proteinExistence type="predicted"/>
<evidence type="ECO:0000313" key="4">
    <source>
        <dbReference type="EMBL" id="SLN65857.1"/>
    </source>
</evidence>
<dbReference type="EMBL" id="FWFN01000007">
    <property type="protein sequence ID" value="SLN65857.1"/>
    <property type="molecule type" value="Genomic_DNA"/>
</dbReference>
<dbReference type="SUPFAM" id="SSF55729">
    <property type="entry name" value="Acyl-CoA N-acyltransferases (Nat)"/>
    <property type="match status" value="1"/>
</dbReference>
<dbReference type="Proteomes" id="UP000193963">
    <property type="component" value="Unassembled WGS sequence"/>
</dbReference>
<name>A0A1X6ZZ35_9RHOB</name>
<dbReference type="InterPro" id="IPR016181">
    <property type="entry name" value="Acyl_CoA_acyltransferase"/>
</dbReference>
<gene>
    <name evidence="4" type="ORF">PSM7751_03391</name>
</gene>
<dbReference type="InterPro" id="IPR050832">
    <property type="entry name" value="Bact_Acetyltransf"/>
</dbReference>
<sequence length="154" mass="16732">MTPLRLGPSDNLAPVLALLRDSFATMDGRIDPPSSLTRMGVAELAAEATRAELWILPPDSAPAACMLLAPRDDHLYLGKLAVAAARRGEGLARQMVGQAETRALAHGLREIRLQTRVELVENHATFTRLGFVEVGRTAHPGFDRPTSVTFARRL</sequence>
<keyword evidence="1 4" id="KW-0808">Transferase</keyword>
<evidence type="ECO:0000259" key="3">
    <source>
        <dbReference type="PROSITE" id="PS51186"/>
    </source>
</evidence>
<feature type="domain" description="N-acetyltransferase" evidence="3">
    <location>
        <begin position="2"/>
        <end position="154"/>
    </location>
</feature>
<dbReference type="PANTHER" id="PTHR43877:SF2">
    <property type="entry name" value="AMINOALKYLPHOSPHONATE N-ACETYLTRANSFERASE-RELATED"/>
    <property type="match status" value="1"/>
</dbReference>
<dbReference type="Pfam" id="PF00583">
    <property type="entry name" value="Acetyltransf_1"/>
    <property type="match status" value="1"/>
</dbReference>
<dbReference type="CDD" id="cd04301">
    <property type="entry name" value="NAT_SF"/>
    <property type="match status" value="1"/>
</dbReference>
<dbReference type="GO" id="GO:0016747">
    <property type="term" value="F:acyltransferase activity, transferring groups other than amino-acyl groups"/>
    <property type="evidence" value="ECO:0007669"/>
    <property type="project" value="InterPro"/>
</dbReference>